<dbReference type="KEGG" id="sapo:SAPIO_CDS5335"/>
<dbReference type="EMBL" id="JOWA01000098">
    <property type="protein sequence ID" value="KEZ42899.1"/>
    <property type="molecule type" value="Genomic_DNA"/>
</dbReference>
<evidence type="ECO:0000313" key="2">
    <source>
        <dbReference type="EMBL" id="KEZ42899.1"/>
    </source>
</evidence>
<proteinExistence type="predicted"/>
<protein>
    <submittedName>
        <fullName evidence="2">Uncharacterized protein</fullName>
    </submittedName>
</protein>
<evidence type="ECO:0000256" key="1">
    <source>
        <dbReference type="SAM" id="MobiDB-lite"/>
    </source>
</evidence>
<keyword evidence="3" id="KW-1185">Reference proteome</keyword>
<dbReference type="HOGENOM" id="CLU_733954_0_0_1"/>
<feature type="compositionally biased region" description="Low complexity" evidence="1">
    <location>
        <begin position="138"/>
        <end position="153"/>
    </location>
</feature>
<evidence type="ECO:0000313" key="3">
    <source>
        <dbReference type="Proteomes" id="UP000028545"/>
    </source>
</evidence>
<feature type="region of interest" description="Disordered" evidence="1">
    <location>
        <begin position="1"/>
        <end position="164"/>
    </location>
</feature>
<name>A0A084G6D7_PSEDA</name>
<comment type="caution">
    <text evidence="2">The sequence shown here is derived from an EMBL/GenBank/DDBJ whole genome shotgun (WGS) entry which is preliminary data.</text>
</comment>
<accession>A0A084G6D7</accession>
<feature type="compositionally biased region" description="Polar residues" evidence="1">
    <location>
        <begin position="53"/>
        <end position="71"/>
    </location>
</feature>
<sequence>MPPKRRHDTSDAESRAPKQPKYPYENRITEPVARHMASSSGRRRGQSGAAQQPLPSSSTATRKGHGQSKNQPADGLGMSPPGPAQNTVPHSTCCFPQPLTAHDNQSGGQAFPFPSAGQAQVRREPAVPTSAPPVQHLPPQHSGGPSGQSVVSGAATAQTQGQPGTRLVIHRDAFATTVSKHLSVCFTIIASNPGQPSPQPSASNGRISPNSAVLEKLPGGSRAYPCYRCLLHYMANGSDSTGSLQLCVDADDARDLAQFVIGIPLRGEISPDVIKASRTRLKNICQQMIQADQEIKASFDKYLSIWMGNSIVPQESLSTIPSTVSSAIRTLVNVLETLRAEQRAQGDRFRNLENRMEQLGSNPSRNTKQGDRVEKEG</sequence>
<dbReference type="GeneID" id="27724407"/>
<dbReference type="Proteomes" id="UP000028545">
    <property type="component" value="Unassembled WGS sequence"/>
</dbReference>
<dbReference type="VEuPathDB" id="FungiDB:SAPIO_CDS5335"/>
<dbReference type="RefSeq" id="XP_016642698.1">
    <property type="nucleotide sequence ID" value="XM_016787683.1"/>
</dbReference>
<dbReference type="AlphaFoldDB" id="A0A084G6D7"/>
<reference evidence="2 3" key="1">
    <citation type="journal article" date="2014" name="Genome Announc.">
        <title>Draft genome sequence of the pathogenic fungus Scedosporium apiospermum.</title>
        <authorList>
            <person name="Vandeputte P."/>
            <person name="Ghamrawi S."/>
            <person name="Rechenmann M."/>
            <person name="Iltis A."/>
            <person name="Giraud S."/>
            <person name="Fleury M."/>
            <person name="Thornton C."/>
            <person name="Delhaes L."/>
            <person name="Meyer W."/>
            <person name="Papon N."/>
            <person name="Bouchara J.P."/>
        </authorList>
    </citation>
    <scope>NUCLEOTIDE SEQUENCE [LARGE SCALE GENOMIC DNA]</scope>
    <source>
        <strain evidence="2 3">IHEM 14462</strain>
    </source>
</reference>
<gene>
    <name evidence="2" type="ORF">SAPIO_CDS5335</name>
</gene>
<feature type="region of interest" description="Disordered" evidence="1">
    <location>
        <begin position="355"/>
        <end position="377"/>
    </location>
</feature>
<organism evidence="2 3">
    <name type="scientific">Pseudallescheria apiosperma</name>
    <name type="common">Scedosporium apiospermum</name>
    <dbReference type="NCBI Taxonomy" id="563466"/>
    <lineage>
        <taxon>Eukaryota</taxon>
        <taxon>Fungi</taxon>
        <taxon>Dikarya</taxon>
        <taxon>Ascomycota</taxon>
        <taxon>Pezizomycotina</taxon>
        <taxon>Sordariomycetes</taxon>
        <taxon>Hypocreomycetidae</taxon>
        <taxon>Microascales</taxon>
        <taxon>Microascaceae</taxon>
        <taxon>Scedosporium</taxon>
    </lineage>
</organism>
<feature type="compositionally biased region" description="Basic and acidic residues" evidence="1">
    <location>
        <begin position="368"/>
        <end position="377"/>
    </location>
</feature>